<feature type="region of interest" description="Disordered" evidence="1">
    <location>
        <begin position="126"/>
        <end position="165"/>
    </location>
</feature>
<organism evidence="2 3">
    <name type="scientific">Acipenser ruthenus</name>
    <name type="common">Sterlet sturgeon</name>
    <dbReference type="NCBI Taxonomy" id="7906"/>
    <lineage>
        <taxon>Eukaryota</taxon>
        <taxon>Metazoa</taxon>
        <taxon>Chordata</taxon>
        <taxon>Craniata</taxon>
        <taxon>Vertebrata</taxon>
        <taxon>Euteleostomi</taxon>
        <taxon>Actinopterygii</taxon>
        <taxon>Chondrostei</taxon>
        <taxon>Acipenseriformes</taxon>
        <taxon>Acipenseridae</taxon>
        <taxon>Acipenser</taxon>
    </lineage>
</organism>
<proteinExistence type="predicted"/>
<dbReference type="Proteomes" id="UP000289886">
    <property type="component" value="Unassembled WGS sequence"/>
</dbReference>
<comment type="caution">
    <text evidence="2">The sequence shown here is derived from an EMBL/GenBank/DDBJ whole genome shotgun (WGS) entry which is preliminary data.</text>
</comment>
<evidence type="ECO:0000256" key="1">
    <source>
        <dbReference type="SAM" id="MobiDB-lite"/>
    </source>
</evidence>
<feature type="region of interest" description="Disordered" evidence="1">
    <location>
        <begin position="74"/>
        <end position="96"/>
    </location>
</feature>
<dbReference type="AlphaFoldDB" id="A0A444ULB5"/>
<accession>A0A444ULB5</accession>
<sequence>MDRMSNLRRAQSLRNVSVDSTEDSKGKTIKSVSQLVAKYQSSVDLRNAGSEEEKQNIVTRDEPVETKIEALMKRFEKREKPRSSPTALSNLSRRKSMESLPWQGAGTFIDALRAVFEVNAIVKKGSSSSPRRSQLQPDNKTEGSAATFWNQAPGPEEINKTQTRRAQEEECIKNVSIAGEDTVAAAVHRLLYV</sequence>
<dbReference type="EMBL" id="SCEB01214327">
    <property type="protein sequence ID" value="RXM35980.1"/>
    <property type="molecule type" value="Genomic_DNA"/>
</dbReference>
<evidence type="ECO:0000313" key="3">
    <source>
        <dbReference type="Proteomes" id="UP000289886"/>
    </source>
</evidence>
<keyword evidence="3" id="KW-1185">Reference proteome</keyword>
<feature type="compositionally biased region" description="Low complexity" evidence="1">
    <location>
        <begin position="126"/>
        <end position="137"/>
    </location>
</feature>
<reference evidence="2 3" key="1">
    <citation type="submission" date="2019-01" db="EMBL/GenBank/DDBJ databases">
        <title>Draft Genome and Complete Hox-Cluster Characterization of the Sterlet Sturgeon (Acipenser ruthenus).</title>
        <authorList>
            <person name="Wei Q."/>
        </authorList>
    </citation>
    <scope>NUCLEOTIDE SEQUENCE [LARGE SCALE GENOMIC DNA]</scope>
    <source>
        <strain evidence="2">WHYD16114868_AA</strain>
        <tissue evidence="2">Blood</tissue>
    </source>
</reference>
<name>A0A444ULB5_ACIRT</name>
<feature type="region of interest" description="Disordered" evidence="1">
    <location>
        <begin position="1"/>
        <end position="28"/>
    </location>
</feature>
<evidence type="ECO:0000313" key="2">
    <source>
        <dbReference type="EMBL" id="RXM35980.1"/>
    </source>
</evidence>
<gene>
    <name evidence="2" type="ORF">EOD39_12363</name>
</gene>
<feature type="compositionally biased region" description="Polar residues" evidence="1">
    <location>
        <begin position="8"/>
        <end position="19"/>
    </location>
</feature>
<protein>
    <submittedName>
        <fullName evidence="2">Uncharacterized protein</fullName>
    </submittedName>
</protein>